<feature type="domain" description="Phytase-like" evidence="1">
    <location>
        <begin position="62"/>
        <end position="303"/>
    </location>
</feature>
<dbReference type="GO" id="GO:0006355">
    <property type="term" value="P:regulation of DNA-templated transcription"/>
    <property type="evidence" value="ECO:0007669"/>
    <property type="project" value="InterPro"/>
</dbReference>
<accession>A0A246K1P0</accession>
<dbReference type="EMBL" id="NISK01000001">
    <property type="protein sequence ID" value="OWQ99348.1"/>
    <property type="molecule type" value="Genomic_DNA"/>
</dbReference>
<dbReference type="SUPFAM" id="SSF54447">
    <property type="entry name" value="ssDNA-binding transcriptional regulator domain"/>
    <property type="match status" value="1"/>
</dbReference>
<comment type="caution">
    <text evidence="2">The sequence shown here is derived from an EMBL/GenBank/DDBJ whole genome shotgun (WGS) entry which is preliminary data.</text>
</comment>
<dbReference type="PIRSF" id="PIRSF031900">
    <property type="entry name" value="UCP031900"/>
    <property type="match status" value="1"/>
</dbReference>
<evidence type="ECO:0000313" key="2">
    <source>
        <dbReference type="EMBL" id="OWQ99348.1"/>
    </source>
</evidence>
<dbReference type="Proteomes" id="UP000197361">
    <property type="component" value="Unassembled WGS sequence"/>
</dbReference>
<protein>
    <recommendedName>
        <fullName evidence="1">Phytase-like domain-containing protein</fullName>
    </recommendedName>
</protein>
<reference evidence="2 3" key="1">
    <citation type="journal article" date="2010" name="Int. J. Syst. Evol. Microbiol.">
        <title>Sphingopyxis bauzanensis sp. nov., a psychrophilic bacterium isolated from soil.</title>
        <authorList>
            <person name="Zhang D.C."/>
            <person name="Liu H.C."/>
            <person name="Xin Y.H."/>
            <person name="Zhou Y.G."/>
            <person name="Schinner F."/>
            <person name="Margesin R."/>
        </authorList>
    </citation>
    <scope>NUCLEOTIDE SEQUENCE [LARGE SCALE GENOMIC DNA]</scope>
    <source>
        <strain evidence="2 3">DSM 22271</strain>
    </source>
</reference>
<dbReference type="RefSeq" id="WP_088440091.1">
    <property type="nucleotide sequence ID" value="NZ_BMMC01000012.1"/>
</dbReference>
<dbReference type="InterPro" id="IPR027372">
    <property type="entry name" value="Phytase-like_dom"/>
</dbReference>
<dbReference type="OrthoDB" id="9798693at2"/>
<dbReference type="Pfam" id="PF13449">
    <property type="entry name" value="Phytase-like"/>
    <property type="match status" value="1"/>
</dbReference>
<evidence type="ECO:0000259" key="1">
    <source>
        <dbReference type="Pfam" id="PF13449"/>
    </source>
</evidence>
<keyword evidence="3" id="KW-1185">Reference proteome</keyword>
<sequence>MRRLFFAALIFLALGPALGTVHRFPVDNLTQRAAARPLVFAPQTRGPMRFVRGWHLVSPHSYFGGFSGLARIGPGTFQLIGDNGYAAQLTMDASGRFAAVHIRPLPTPDGRPATKTMADTEALFVDPARGQAWIALEGINQIWRLDANLATIEARRRLPEPRWPANRGAEAMARLADGRTVVFSEGADDHPHGTEALLYTGDPAAPGPPPIRFFYDARGKGLASDAAALPDGRFLLVHRRLGFDPVFTTIISIVDPADIAKDAVVRSQTIGRVPRPLAENYEGAAVTVEQGRTWLWLASDNNFNAWQRSLLLQFELVDLPPAKTPDSKKAARKPAA</sequence>
<organism evidence="2 3">
    <name type="scientific">Sphingopyxis bauzanensis</name>
    <dbReference type="NCBI Taxonomy" id="651663"/>
    <lineage>
        <taxon>Bacteria</taxon>
        <taxon>Pseudomonadati</taxon>
        <taxon>Pseudomonadota</taxon>
        <taxon>Alphaproteobacteria</taxon>
        <taxon>Sphingomonadales</taxon>
        <taxon>Sphingomonadaceae</taxon>
        <taxon>Sphingopyxis</taxon>
    </lineage>
</organism>
<dbReference type="InterPro" id="IPR014567">
    <property type="entry name" value="UCP031900"/>
</dbReference>
<dbReference type="InterPro" id="IPR009044">
    <property type="entry name" value="ssDNA-bd_transcriptional_reg"/>
</dbReference>
<dbReference type="AlphaFoldDB" id="A0A246K1P0"/>
<evidence type="ECO:0000313" key="3">
    <source>
        <dbReference type="Proteomes" id="UP000197361"/>
    </source>
</evidence>
<dbReference type="GO" id="GO:0003677">
    <property type="term" value="F:DNA binding"/>
    <property type="evidence" value="ECO:0007669"/>
    <property type="project" value="InterPro"/>
</dbReference>
<gene>
    <name evidence="2" type="ORF">CDQ92_04145</name>
</gene>
<name>A0A246K1P0_9SPHN</name>
<proteinExistence type="predicted"/>